<dbReference type="GO" id="GO:0005783">
    <property type="term" value="C:endoplasmic reticulum"/>
    <property type="evidence" value="ECO:0007669"/>
    <property type="project" value="TreeGrafter"/>
</dbReference>
<evidence type="ECO:0000313" key="3">
    <source>
        <dbReference type="EMBL" id="THH15733.1"/>
    </source>
</evidence>
<comment type="caution">
    <text evidence="3">The sequence shown here is derived from an EMBL/GenBank/DDBJ whole genome shotgun (WGS) entry which is preliminary data.</text>
</comment>
<dbReference type="GO" id="GO:0004806">
    <property type="term" value="F:triacylglycerol lipase activity"/>
    <property type="evidence" value="ECO:0007669"/>
    <property type="project" value="TreeGrafter"/>
</dbReference>
<evidence type="ECO:0000256" key="2">
    <source>
        <dbReference type="ARBA" id="ARBA00023002"/>
    </source>
</evidence>
<gene>
    <name evidence="3" type="ORF">EW146_g4792</name>
</gene>
<sequence>MAIMAFPIHVPPYHHAWYPVRVFSCYITRQSCDSIVAGPNYLKLSRLMSVTKKTVLITGCSAGGIGHALALEFHAKGTDTWSLLSYTDLTLTTYNYMSIVGLRVVATARNPQSMQGLVDKGIETLTLDVTSMESIIDARDKTAMLMGGKLDILVNNA</sequence>
<dbReference type="InterPro" id="IPR036291">
    <property type="entry name" value="NAD(P)-bd_dom_sf"/>
</dbReference>
<dbReference type="Proteomes" id="UP000310158">
    <property type="component" value="Unassembled WGS sequence"/>
</dbReference>
<keyword evidence="2" id="KW-0560">Oxidoreductase</keyword>
<name>A0A4V3XF10_9AGAM</name>
<proteinExistence type="inferred from homology"/>
<dbReference type="SUPFAM" id="SSF51735">
    <property type="entry name" value="NAD(P)-binding Rossmann-fold domains"/>
    <property type="match status" value="1"/>
</dbReference>
<dbReference type="GO" id="GO:0006654">
    <property type="term" value="P:phosphatidic acid biosynthetic process"/>
    <property type="evidence" value="ECO:0007669"/>
    <property type="project" value="TreeGrafter"/>
</dbReference>
<dbReference type="EMBL" id="SGPL01000193">
    <property type="protein sequence ID" value="THH15733.1"/>
    <property type="molecule type" value="Genomic_DNA"/>
</dbReference>
<dbReference type="GO" id="GO:0005811">
    <property type="term" value="C:lipid droplet"/>
    <property type="evidence" value="ECO:0007669"/>
    <property type="project" value="TreeGrafter"/>
</dbReference>
<dbReference type="OrthoDB" id="3014238at2759"/>
<accession>A0A4V3XF10</accession>
<organism evidence="3 4">
    <name type="scientific">Bondarzewia mesenterica</name>
    <dbReference type="NCBI Taxonomy" id="1095465"/>
    <lineage>
        <taxon>Eukaryota</taxon>
        <taxon>Fungi</taxon>
        <taxon>Dikarya</taxon>
        <taxon>Basidiomycota</taxon>
        <taxon>Agaricomycotina</taxon>
        <taxon>Agaricomycetes</taxon>
        <taxon>Russulales</taxon>
        <taxon>Bondarzewiaceae</taxon>
        <taxon>Bondarzewia</taxon>
    </lineage>
</organism>
<dbReference type="GO" id="GO:0000140">
    <property type="term" value="F:acylglycerone-phosphate reductase (NADP+) activity"/>
    <property type="evidence" value="ECO:0007669"/>
    <property type="project" value="TreeGrafter"/>
</dbReference>
<dbReference type="PANTHER" id="PTHR44169">
    <property type="entry name" value="NADPH-DEPENDENT 1-ACYLDIHYDROXYACETONE PHOSPHATE REDUCTASE"/>
    <property type="match status" value="1"/>
</dbReference>
<keyword evidence="4" id="KW-1185">Reference proteome</keyword>
<evidence type="ECO:0000313" key="4">
    <source>
        <dbReference type="Proteomes" id="UP000310158"/>
    </source>
</evidence>
<protein>
    <submittedName>
        <fullName evidence="3">Uncharacterized protein</fullName>
    </submittedName>
</protein>
<comment type="similarity">
    <text evidence="1">Belongs to the short-chain dehydrogenases/reductases (SDR) family.</text>
</comment>
<dbReference type="Gene3D" id="3.40.50.720">
    <property type="entry name" value="NAD(P)-binding Rossmann-like Domain"/>
    <property type="match status" value="1"/>
</dbReference>
<dbReference type="GO" id="GO:0019433">
    <property type="term" value="P:triglyceride catabolic process"/>
    <property type="evidence" value="ECO:0007669"/>
    <property type="project" value="TreeGrafter"/>
</dbReference>
<dbReference type="PANTHER" id="PTHR44169:SF6">
    <property type="entry name" value="NADPH-DEPENDENT 1-ACYLDIHYDROXYACETONE PHOSPHATE REDUCTASE"/>
    <property type="match status" value="1"/>
</dbReference>
<reference evidence="3 4" key="1">
    <citation type="submission" date="2019-02" db="EMBL/GenBank/DDBJ databases">
        <title>Genome sequencing of the rare red list fungi Bondarzewia mesenterica.</title>
        <authorList>
            <person name="Buettner E."/>
            <person name="Kellner H."/>
        </authorList>
    </citation>
    <scope>NUCLEOTIDE SEQUENCE [LARGE SCALE GENOMIC DNA]</scope>
    <source>
        <strain evidence="3 4">DSM 108281</strain>
    </source>
</reference>
<evidence type="ECO:0000256" key="1">
    <source>
        <dbReference type="ARBA" id="ARBA00006484"/>
    </source>
</evidence>
<dbReference type="AlphaFoldDB" id="A0A4V3XF10"/>